<feature type="region of interest" description="Disordered" evidence="1">
    <location>
        <begin position="760"/>
        <end position="796"/>
    </location>
</feature>
<reference evidence="2" key="1">
    <citation type="submission" date="2022-10" db="EMBL/GenBank/DDBJ databases">
        <authorList>
            <person name="Chen Y."/>
            <person name="Dougan E. K."/>
            <person name="Chan C."/>
            <person name="Rhodes N."/>
            <person name="Thang M."/>
        </authorList>
    </citation>
    <scope>NUCLEOTIDE SEQUENCE</scope>
</reference>
<comment type="caution">
    <text evidence="2">The sequence shown here is derived from an EMBL/GenBank/DDBJ whole genome shotgun (WGS) entry which is preliminary data.</text>
</comment>
<dbReference type="AlphaFoldDB" id="A0A9P1C2R8"/>
<dbReference type="OrthoDB" id="411835at2759"/>
<feature type="compositionally biased region" description="Low complexity" evidence="1">
    <location>
        <begin position="786"/>
        <end position="796"/>
    </location>
</feature>
<feature type="compositionally biased region" description="Basic and acidic residues" evidence="1">
    <location>
        <begin position="399"/>
        <end position="412"/>
    </location>
</feature>
<sequence length="796" mass="87725">MHTPATLKYGEFPVDSGDEDDSKPVLQSLKAFVYDPQDDTEEVPTPSPPRPGLPPAPAREPPAPKSPEGTGPPKVVEAVPSMDRATTKSLESEKVESAFDAFAMLQTVCDADLLLNSKMILPTYLDDLVLGATKLPPWENEKSALSLHLCLGTQFNEGIEPDNMMQLSPHVVTWMQQLVNTPCATMWDAESQKAIEAYTSMRKSSEGFHERINATESTLSAVASAAMRSFDDTRKMYEGKPNQEQMLITKATTLCKWVTSRQSQAQESLEKAAARHEDVRAAFLAEVSRMVVAAHQQVSEKEVPVVDENTLFEQLDKDLENELGMGSTEPEKVSLKETPEEVVPDTKRFEAILSTALAGVPVDDPTHKALVENLGKVYTRTLFGSQPVHPPAGDDQTSADDKAPAMIKKESLAEPADLPVPPARAPAPAQDHESLANHPDAVRLDDGSLRFRHKNKLETWDERTARIAHNQYVKFSRSFDNRPLLTRLYEEWVQAGGNWAQSTIVTNHRAKTGQKKRGKYVYKPFKDLREKFGPSHAKNIRDGKYELEAKREPSDTSPAYWCKHPELPNDKDWELFRVWDSAEVEHTEEDETEHHFRHHAELTSEQTGAVMSDLVRRPGHHAIPSAPACPSNAAALPGAPGVGQPGLGESQKPEADRKKAPKAPSLQRKFAGKVSTLSSKITELKCMQTQLSASDLSDSMKTAYGEELSKTMAGLDAAKIALETWYAKRIPEKDIVDGVKTTYDDLMALGDQEINRFTGTTKSIRNAIAPPKPKPKPKAKGKPADEVPAAAAEANP</sequence>
<protein>
    <submittedName>
        <fullName evidence="2">Uncharacterized protein</fullName>
    </submittedName>
</protein>
<feature type="region of interest" description="Disordered" evidence="1">
    <location>
        <begin position="619"/>
        <end position="669"/>
    </location>
</feature>
<proteinExistence type="predicted"/>
<evidence type="ECO:0000313" key="2">
    <source>
        <dbReference type="EMBL" id="CAI3983652.1"/>
    </source>
</evidence>
<dbReference type="EMBL" id="CAMXCT030000824">
    <property type="protein sequence ID" value="CAL4770964.1"/>
    <property type="molecule type" value="Genomic_DNA"/>
</dbReference>
<name>A0A9P1C2R8_9DINO</name>
<evidence type="ECO:0000313" key="4">
    <source>
        <dbReference type="Proteomes" id="UP001152797"/>
    </source>
</evidence>
<dbReference type="Proteomes" id="UP001152797">
    <property type="component" value="Unassembled WGS sequence"/>
</dbReference>
<dbReference type="EMBL" id="CAMXCT020000824">
    <property type="protein sequence ID" value="CAL1137027.1"/>
    <property type="molecule type" value="Genomic_DNA"/>
</dbReference>
<organism evidence="2">
    <name type="scientific">Cladocopium goreaui</name>
    <dbReference type="NCBI Taxonomy" id="2562237"/>
    <lineage>
        <taxon>Eukaryota</taxon>
        <taxon>Sar</taxon>
        <taxon>Alveolata</taxon>
        <taxon>Dinophyceae</taxon>
        <taxon>Suessiales</taxon>
        <taxon>Symbiodiniaceae</taxon>
        <taxon>Cladocopium</taxon>
    </lineage>
</organism>
<feature type="region of interest" description="Disordered" evidence="1">
    <location>
        <begin position="383"/>
        <end position="433"/>
    </location>
</feature>
<evidence type="ECO:0000313" key="3">
    <source>
        <dbReference type="EMBL" id="CAL1137027.1"/>
    </source>
</evidence>
<evidence type="ECO:0000256" key="1">
    <source>
        <dbReference type="SAM" id="MobiDB-lite"/>
    </source>
</evidence>
<accession>A0A9P1C2R8</accession>
<gene>
    <name evidence="2" type="ORF">C1SCF055_LOCUS11249</name>
</gene>
<dbReference type="EMBL" id="CAMXCT010000824">
    <property type="protein sequence ID" value="CAI3983652.1"/>
    <property type="molecule type" value="Genomic_DNA"/>
</dbReference>
<feature type="compositionally biased region" description="Pro residues" evidence="1">
    <location>
        <begin position="45"/>
        <end position="65"/>
    </location>
</feature>
<feature type="region of interest" description="Disordered" evidence="1">
    <location>
        <begin position="1"/>
        <end position="78"/>
    </location>
</feature>
<feature type="compositionally biased region" description="Low complexity" evidence="1">
    <location>
        <begin position="622"/>
        <end position="637"/>
    </location>
</feature>
<reference evidence="3" key="2">
    <citation type="submission" date="2024-04" db="EMBL/GenBank/DDBJ databases">
        <authorList>
            <person name="Chen Y."/>
            <person name="Shah S."/>
            <person name="Dougan E. K."/>
            <person name="Thang M."/>
            <person name="Chan C."/>
        </authorList>
    </citation>
    <scope>NUCLEOTIDE SEQUENCE [LARGE SCALE GENOMIC DNA]</scope>
</reference>
<keyword evidence="4" id="KW-1185">Reference proteome</keyword>